<proteinExistence type="inferred from homology"/>
<feature type="signal peptide" evidence="4">
    <location>
        <begin position="1"/>
        <end position="23"/>
    </location>
</feature>
<protein>
    <submittedName>
        <fullName evidence="6">LysM peptidoglycan-binding domain-containing protein</fullName>
    </submittedName>
</protein>
<keyword evidence="2 4" id="KW-0732">Signal</keyword>
<dbReference type="SUPFAM" id="SSF53822">
    <property type="entry name" value="Periplasmic binding protein-like I"/>
    <property type="match status" value="1"/>
</dbReference>
<comment type="similarity">
    <text evidence="1">Belongs to the leucine-binding protein family.</text>
</comment>
<dbReference type="Pfam" id="PF13458">
    <property type="entry name" value="Peripla_BP_6"/>
    <property type="match status" value="1"/>
</dbReference>
<feature type="region of interest" description="Disordered" evidence="3">
    <location>
        <begin position="98"/>
        <end position="124"/>
    </location>
</feature>
<evidence type="ECO:0000259" key="5">
    <source>
        <dbReference type="PROSITE" id="PS51782"/>
    </source>
</evidence>
<evidence type="ECO:0000256" key="1">
    <source>
        <dbReference type="ARBA" id="ARBA00010062"/>
    </source>
</evidence>
<dbReference type="InterPro" id="IPR018392">
    <property type="entry name" value="LysM"/>
</dbReference>
<evidence type="ECO:0000256" key="2">
    <source>
        <dbReference type="ARBA" id="ARBA00022729"/>
    </source>
</evidence>
<evidence type="ECO:0000256" key="3">
    <source>
        <dbReference type="SAM" id="MobiDB-lite"/>
    </source>
</evidence>
<dbReference type="Pfam" id="PF01476">
    <property type="entry name" value="LysM"/>
    <property type="match status" value="2"/>
</dbReference>
<dbReference type="AlphaFoldDB" id="A0A9D9NRI4"/>
<feature type="chain" id="PRO_5038714938" evidence="4">
    <location>
        <begin position="24"/>
        <end position="562"/>
    </location>
</feature>
<sequence length="562" mass="62529">MKGKIWTTILILGSLLAVSPEVAGQYPQVPVTISKEKVRMDGKVFYSHIVLERQTLYSISKAYGVDIKDIYEANPSLETEGLRKNAIILIPASKGVSMTEAPQTDSTDKAVKGTDRKKRDRKKKSDDNFVIHTVKWYEDLDVISEKYGVPVDIIMEVNGLTGRKLSNRQKLRIPADLKRYLAEHSAPSSGEKEATTEGGQEQDVTEQPADETAPVKKTVNAVLMLPFNAKDGQGSESNMDFYSGALLAARDLGIEGINVDLSVYDTGDGTLPITEERLRKSDVVIGPVSSADMGRLLDIAPAQTEIVSPIDPRTAVYVSSHSNFIQAPASNEEQYTDLAGWIKEDCGPDDRTVVIFEKGLREMPGNNDAASALNNAGVRFSSFSYSILEGRDVLESMETLMDSTSVNRVLVVSESEAFVNDVLRNLNLMIHDKYNIVLYGPSKIRGFETIDIEDLHNANLHVSLSYYVDYDDKKVQDFLLKYRALYNTEPGAFAFQGYDLMHYFISVCARYGSNWAEKIAGAEKERMLQTDFLFRKTGDGGLRNTGIRRVVYDPDYSVRLLD</sequence>
<dbReference type="InterPro" id="IPR036779">
    <property type="entry name" value="LysM_dom_sf"/>
</dbReference>
<dbReference type="CDD" id="cd00118">
    <property type="entry name" value="LysM"/>
    <property type="match status" value="2"/>
</dbReference>
<dbReference type="InterPro" id="IPR028081">
    <property type="entry name" value="Leu-bd"/>
</dbReference>
<dbReference type="CDD" id="cd06268">
    <property type="entry name" value="PBP1_ABC_transporter_LIVBP-like"/>
    <property type="match status" value="1"/>
</dbReference>
<feature type="region of interest" description="Disordered" evidence="3">
    <location>
        <begin position="183"/>
        <end position="215"/>
    </location>
</feature>
<name>A0A9D9NRI4_9BACT</name>
<accession>A0A9D9NRI4</accession>
<dbReference type="Proteomes" id="UP000823750">
    <property type="component" value="Unassembled WGS sequence"/>
</dbReference>
<gene>
    <name evidence="6" type="ORF">IAB78_02845</name>
</gene>
<dbReference type="InterPro" id="IPR028082">
    <property type="entry name" value="Peripla_BP_I"/>
</dbReference>
<organism evidence="6 7">
    <name type="scientific">Candidatus Cryptobacteroides excrementavium</name>
    <dbReference type="NCBI Taxonomy" id="2840759"/>
    <lineage>
        <taxon>Bacteria</taxon>
        <taxon>Pseudomonadati</taxon>
        <taxon>Bacteroidota</taxon>
        <taxon>Bacteroidia</taxon>
        <taxon>Bacteroidales</taxon>
        <taxon>Candidatus Cryptobacteroides</taxon>
    </lineage>
</organism>
<comment type="caution">
    <text evidence="6">The sequence shown here is derived from an EMBL/GenBank/DDBJ whole genome shotgun (WGS) entry which is preliminary data.</text>
</comment>
<dbReference type="Gene3D" id="3.10.350.10">
    <property type="entry name" value="LysM domain"/>
    <property type="match status" value="2"/>
</dbReference>
<evidence type="ECO:0000256" key="4">
    <source>
        <dbReference type="SAM" id="SignalP"/>
    </source>
</evidence>
<feature type="domain" description="LysM" evidence="5">
    <location>
        <begin position="46"/>
        <end position="90"/>
    </location>
</feature>
<evidence type="ECO:0000313" key="7">
    <source>
        <dbReference type="Proteomes" id="UP000823750"/>
    </source>
</evidence>
<dbReference type="PROSITE" id="PS51782">
    <property type="entry name" value="LYSM"/>
    <property type="match status" value="2"/>
</dbReference>
<evidence type="ECO:0000313" key="6">
    <source>
        <dbReference type="EMBL" id="MBO8485343.1"/>
    </source>
</evidence>
<reference evidence="6" key="1">
    <citation type="submission" date="2020-10" db="EMBL/GenBank/DDBJ databases">
        <authorList>
            <person name="Gilroy R."/>
        </authorList>
    </citation>
    <scope>NUCLEOTIDE SEQUENCE</scope>
    <source>
        <strain evidence="6">B2-16538</strain>
    </source>
</reference>
<dbReference type="Gene3D" id="3.40.50.2300">
    <property type="match status" value="2"/>
</dbReference>
<feature type="domain" description="LysM" evidence="5">
    <location>
        <begin position="130"/>
        <end position="173"/>
    </location>
</feature>
<reference evidence="6" key="2">
    <citation type="journal article" date="2021" name="PeerJ">
        <title>Extensive microbial diversity within the chicken gut microbiome revealed by metagenomics and culture.</title>
        <authorList>
            <person name="Gilroy R."/>
            <person name="Ravi A."/>
            <person name="Getino M."/>
            <person name="Pursley I."/>
            <person name="Horton D.L."/>
            <person name="Alikhan N.F."/>
            <person name="Baker D."/>
            <person name="Gharbi K."/>
            <person name="Hall N."/>
            <person name="Watson M."/>
            <person name="Adriaenssens E.M."/>
            <person name="Foster-Nyarko E."/>
            <person name="Jarju S."/>
            <person name="Secka A."/>
            <person name="Antonio M."/>
            <person name="Oren A."/>
            <person name="Chaudhuri R.R."/>
            <person name="La Ragione R."/>
            <person name="Hildebrand F."/>
            <person name="Pallen M.J."/>
        </authorList>
    </citation>
    <scope>NUCLEOTIDE SEQUENCE</scope>
    <source>
        <strain evidence="6">B2-16538</strain>
    </source>
</reference>
<dbReference type="SMART" id="SM00257">
    <property type="entry name" value="LysM"/>
    <property type="match status" value="2"/>
</dbReference>
<dbReference type="SUPFAM" id="SSF54106">
    <property type="entry name" value="LysM domain"/>
    <property type="match status" value="2"/>
</dbReference>
<dbReference type="EMBL" id="JADILX010000051">
    <property type="protein sequence ID" value="MBO8485343.1"/>
    <property type="molecule type" value="Genomic_DNA"/>
</dbReference>